<evidence type="ECO:0000313" key="2">
    <source>
        <dbReference type="Proteomes" id="UP000295707"/>
    </source>
</evidence>
<dbReference type="InterPro" id="IPR009078">
    <property type="entry name" value="Ferritin-like_SF"/>
</dbReference>
<gene>
    <name evidence="1" type="ORF">DFR30_1028</name>
</gene>
<dbReference type="EMBL" id="SMFX01000001">
    <property type="protein sequence ID" value="TCK17786.1"/>
    <property type="molecule type" value="Genomic_DNA"/>
</dbReference>
<dbReference type="InterPro" id="IPR007402">
    <property type="entry name" value="DUF455"/>
</dbReference>
<dbReference type="Proteomes" id="UP000295707">
    <property type="component" value="Unassembled WGS sequence"/>
</dbReference>
<protein>
    <submittedName>
        <fullName evidence="1">Uncharacterized ferritin-like protein (DUF455 family)</fullName>
    </submittedName>
</protein>
<comment type="caution">
    <text evidence="1">The sequence shown here is derived from an EMBL/GenBank/DDBJ whole genome shotgun (WGS) entry which is preliminary data.</text>
</comment>
<dbReference type="PANTHER" id="PTHR42782:SF4">
    <property type="entry name" value="DUF455 DOMAIN-CONTAINING PROTEIN"/>
    <property type="match status" value="1"/>
</dbReference>
<organism evidence="1 2">
    <name type="scientific">Thiogranum longum</name>
    <dbReference type="NCBI Taxonomy" id="1537524"/>
    <lineage>
        <taxon>Bacteria</taxon>
        <taxon>Pseudomonadati</taxon>
        <taxon>Pseudomonadota</taxon>
        <taxon>Gammaproteobacteria</taxon>
        <taxon>Chromatiales</taxon>
        <taxon>Ectothiorhodospiraceae</taxon>
        <taxon>Thiogranum</taxon>
    </lineage>
</organism>
<dbReference type="PANTHER" id="PTHR42782">
    <property type="entry name" value="SI:CH73-314G15.3"/>
    <property type="match status" value="1"/>
</dbReference>
<dbReference type="CDD" id="cd00657">
    <property type="entry name" value="Ferritin_like"/>
    <property type="match status" value="1"/>
</dbReference>
<evidence type="ECO:0000313" key="1">
    <source>
        <dbReference type="EMBL" id="TCK17786.1"/>
    </source>
</evidence>
<keyword evidence="2" id="KW-1185">Reference proteome</keyword>
<dbReference type="InterPro" id="IPR011197">
    <property type="entry name" value="UCP012318"/>
</dbReference>
<name>A0A4V6NDB0_9GAMM</name>
<accession>A0A4V6NDB0</accession>
<proteinExistence type="predicted"/>
<sequence>MMQNLFDQAKRCLDCSDPVEKLALTAQTFTALLAGDLSLESCHAPLPFSDAGRPRRPRLVAPRALPRRSPASREGRIALLHAIAHIEFNAINLAWDAVYRFRGLPDRYYHDWSRVAAEEAYHFRLLAARLAELGSSYGDMDAHDGLWATAARTAHDPLVRMALVPRVLEARGLDVTPGMIERLDKVGDNATVGLLEIILRDEIGHVEIGTRWFRHLCAQRRLDSGQTFQRLLSEYMQGQVRPPFHYEARRRAGFSDSEMRHLEVMAKKDGK</sequence>
<dbReference type="PIRSF" id="PIRSF012318">
    <property type="entry name" value="UCP012318"/>
    <property type="match status" value="1"/>
</dbReference>
<dbReference type="Pfam" id="PF04305">
    <property type="entry name" value="DUF455"/>
    <property type="match status" value="1"/>
</dbReference>
<dbReference type="SUPFAM" id="SSF47240">
    <property type="entry name" value="Ferritin-like"/>
    <property type="match status" value="1"/>
</dbReference>
<reference evidence="1 2" key="1">
    <citation type="submission" date="2019-03" db="EMBL/GenBank/DDBJ databases">
        <title>Genomic Encyclopedia of Type Strains, Phase IV (KMG-IV): sequencing the most valuable type-strain genomes for metagenomic binning, comparative biology and taxonomic classification.</title>
        <authorList>
            <person name="Goeker M."/>
        </authorList>
    </citation>
    <scope>NUCLEOTIDE SEQUENCE [LARGE SCALE GENOMIC DNA]</scope>
    <source>
        <strain evidence="1 2">DSM 19610</strain>
    </source>
</reference>
<dbReference type="AlphaFoldDB" id="A0A4V6NDB0"/>